<dbReference type="InterPro" id="IPR001130">
    <property type="entry name" value="TatD-like"/>
</dbReference>
<proteinExistence type="predicted"/>
<feature type="region of interest" description="Disordered" evidence="1">
    <location>
        <begin position="179"/>
        <end position="202"/>
    </location>
</feature>
<name>A0A5C3E324_9BASI</name>
<accession>A0A5C3E324</accession>
<dbReference type="InterPro" id="IPR032466">
    <property type="entry name" value="Metal_Hydrolase"/>
</dbReference>
<evidence type="ECO:0000313" key="3">
    <source>
        <dbReference type="Proteomes" id="UP000324022"/>
    </source>
</evidence>
<protein>
    <submittedName>
        <fullName evidence="2">Related to Cut9 interacting protein scn1</fullName>
    </submittedName>
</protein>
<reference evidence="2 3" key="1">
    <citation type="submission" date="2018-03" db="EMBL/GenBank/DDBJ databases">
        <authorList>
            <person name="Guldener U."/>
        </authorList>
    </citation>
    <scope>NUCLEOTIDE SEQUENCE [LARGE SCALE GENOMIC DNA]</scope>
    <source>
        <strain evidence="2 3">NBRC100155</strain>
    </source>
</reference>
<dbReference type="PANTHER" id="PTHR47345">
    <property type="entry name" value="CUT9-INTERACTING PROTEIN SCN1"/>
    <property type="match status" value="1"/>
</dbReference>
<sequence>MCGTGHIHNPPHDSPSSSSAPRASSIANLLIDTHCHPTDDPSVYTSPNNDNILSLSERIAASPVLKFVCMSTNARDQSLVAELAVLHPTKVIPCFGWHPWFTHHISLTHPAPSKHDHYHTLFSSSSDKEELEAIWDDLPEPISLESVLEGIRKHFEQFPHALLGEVGLDRAFRIPRKPWDYNPHSQSQPSSSPPRLTKLKTPPTHQLSILQSQITLALDYKRNISLHSVQAAGLTTSLLSNLKNTSISSYGAIRIALHSCTLDNNVIKSILKLHKNIYIGFSSSINAKQISDKSCLTHPNIHQVLLESDHHTVKDMQACLLTANNYFADLHGLEVQDAAKQLRRNWESFYGVMLGKGSQSSDEEEQDGV</sequence>
<dbReference type="Gene3D" id="3.20.20.140">
    <property type="entry name" value="Metal-dependent hydrolases"/>
    <property type="match status" value="1"/>
</dbReference>
<gene>
    <name evidence="2" type="ORF">UTRI_02772_B</name>
</gene>
<feature type="compositionally biased region" description="Low complexity" evidence="1">
    <location>
        <begin position="185"/>
        <end position="202"/>
    </location>
</feature>
<dbReference type="GO" id="GO:0016788">
    <property type="term" value="F:hydrolase activity, acting on ester bonds"/>
    <property type="evidence" value="ECO:0007669"/>
    <property type="project" value="InterPro"/>
</dbReference>
<dbReference type="AlphaFoldDB" id="A0A5C3E324"/>
<feature type="region of interest" description="Disordered" evidence="1">
    <location>
        <begin position="1"/>
        <end position="23"/>
    </location>
</feature>
<dbReference type="SUPFAM" id="SSF51556">
    <property type="entry name" value="Metallo-dependent hydrolases"/>
    <property type="match status" value="1"/>
</dbReference>
<dbReference type="Proteomes" id="UP000324022">
    <property type="component" value="Unassembled WGS sequence"/>
</dbReference>
<organism evidence="2 3">
    <name type="scientific">Ustilago trichophora</name>
    <dbReference type="NCBI Taxonomy" id="86804"/>
    <lineage>
        <taxon>Eukaryota</taxon>
        <taxon>Fungi</taxon>
        <taxon>Dikarya</taxon>
        <taxon>Basidiomycota</taxon>
        <taxon>Ustilaginomycotina</taxon>
        <taxon>Ustilaginomycetes</taxon>
        <taxon>Ustilaginales</taxon>
        <taxon>Ustilaginaceae</taxon>
        <taxon>Ustilago</taxon>
    </lineage>
</organism>
<dbReference type="EMBL" id="OOIN01000010">
    <property type="protein sequence ID" value="SPO25124.1"/>
    <property type="molecule type" value="Genomic_DNA"/>
</dbReference>
<dbReference type="InterPro" id="IPR053044">
    <property type="entry name" value="Metallo-hydrolase/TatD-type"/>
</dbReference>
<dbReference type="PANTHER" id="PTHR47345:SF1">
    <property type="entry name" value="CUT9-INTERACTING PROTEIN SCN1"/>
    <property type="match status" value="1"/>
</dbReference>
<dbReference type="Pfam" id="PF01026">
    <property type="entry name" value="TatD_DNase"/>
    <property type="match status" value="1"/>
</dbReference>
<keyword evidence="3" id="KW-1185">Reference proteome</keyword>
<evidence type="ECO:0000313" key="2">
    <source>
        <dbReference type="EMBL" id="SPO25124.1"/>
    </source>
</evidence>
<dbReference type="OrthoDB" id="413993at2759"/>
<evidence type="ECO:0000256" key="1">
    <source>
        <dbReference type="SAM" id="MobiDB-lite"/>
    </source>
</evidence>
<feature type="compositionally biased region" description="Low complexity" evidence="1">
    <location>
        <begin position="14"/>
        <end position="23"/>
    </location>
</feature>